<evidence type="ECO:0000313" key="3">
    <source>
        <dbReference type="EMBL" id="CAG7631221.1"/>
    </source>
</evidence>
<dbReference type="Pfam" id="PF14689">
    <property type="entry name" value="SPOB_a"/>
    <property type="match status" value="1"/>
</dbReference>
<reference evidence="3" key="1">
    <citation type="submission" date="2021-06" db="EMBL/GenBank/DDBJ databases">
        <authorList>
            <person name="Criscuolo A."/>
        </authorList>
    </citation>
    <scope>NUCLEOTIDE SEQUENCE</scope>
    <source>
        <strain evidence="3">CIP111600</strain>
    </source>
</reference>
<keyword evidence="4" id="KW-1185">Reference proteome</keyword>
<name>A0A916K284_9BACL</name>
<evidence type="ECO:0000313" key="4">
    <source>
        <dbReference type="Proteomes" id="UP000693672"/>
    </source>
</evidence>
<organism evidence="3 4">
    <name type="scientific">Paenibacillus solanacearum</name>
    <dbReference type="NCBI Taxonomy" id="2048548"/>
    <lineage>
        <taxon>Bacteria</taxon>
        <taxon>Bacillati</taxon>
        <taxon>Bacillota</taxon>
        <taxon>Bacilli</taxon>
        <taxon>Bacillales</taxon>
        <taxon>Paenibacillaceae</taxon>
        <taxon>Paenibacillus</taxon>
    </lineage>
</organism>
<dbReference type="Proteomes" id="UP000693672">
    <property type="component" value="Unassembled WGS sequence"/>
</dbReference>
<dbReference type="EMBL" id="CAJVAS010000013">
    <property type="protein sequence ID" value="CAG7631221.1"/>
    <property type="molecule type" value="Genomic_DNA"/>
</dbReference>
<proteinExistence type="predicted"/>
<sequence>MTTNNDGRMTEGKSRIQNEQTLAGGELPEPSDADLRLLRLFNHYRHDWMNDLQMVMGYIQLKKVDKLSDLMEKIKEKVRVESCVSKLGIPSLIVYLLSFQAEVKELQLLIRLEEEIHLHKYRHAAVAEQWIISVLDSFKREAEDSTEMQNSVILRLAKEADGLRLIAEYEGAYEPERMQASVKKLRSGLPERCGVGSEASYGESRVIWTIHLT</sequence>
<dbReference type="InterPro" id="IPR039506">
    <property type="entry name" value="SPOB_a"/>
</dbReference>
<dbReference type="AlphaFoldDB" id="A0A916K284"/>
<feature type="region of interest" description="Disordered" evidence="1">
    <location>
        <begin position="1"/>
        <end position="28"/>
    </location>
</feature>
<protein>
    <recommendedName>
        <fullName evidence="2">SpoOB alpha-helical domain-containing protein</fullName>
    </recommendedName>
</protein>
<dbReference type="RefSeq" id="WP_218093031.1">
    <property type="nucleotide sequence ID" value="NZ_CAJVAS010000013.1"/>
</dbReference>
<gene>
    <name evidence="3" type="ORF">PAESOLCIP111_03277</name>
</gene>
<accession>A0A916K284</accession>
<evidence type="ECO:0000256" key="1">
    <source>
        <dbReference type="SAM" id="MobiDB-lite"/>
    </source>
</evidence>
<comment type="caution">
    <text evidence="3">The sequence shown here is derived from an EMBL/GenBank/DDBJ whole genome shotgun (WGS) entry which is preliminary data.</text>
</comment>
<feature type="domain" description="SpoOB alpha-helical" evidence="2">
    <location>
        <begin position="37"/>
        <end position="86"/>
    </location>
</feature>
<evidence type="ECO:0000259" key="2">
    <source>
        <dbReference type="Pfam" id="PF14689"/>
    </source>
</evidence>